<keyword evidence="2" id="KW-0560">Oxidoreductase</keyword>
<dbReference type="PANTHER" id="PTHR42879:SF2">
    <property type="entry name" value="3-OXOACYL-[ACYL-CARRIER-PROTEIN] REDUCTASE FABG"/>
    <property type="match status" value="1"/>
</dbReference>
<accession>A0A381VMB4</accession>
<dbReference type="GO" id="GO:0032787">
    <property type="term" value="P:monocarboxylic acid metabolic process"/>
    <property type="evidence" value="ECO:0007669"/>
    <property type="project" value="UniProtKB-ARBA"/>
</dbReference>
<gene>
    <name evidence="3" type="ORF">METZ01_LOCUS94055</name>
</gene>
<dbReference type="InterPro" id="IPR036291">
    <property type="entry name" value="NAD(P)-bd_dom_sf"/>
</dbReference>
<dbReference type="InterPro" id="IPR050259">
    <property type="entry name" value="SDR"/>
</dbReference>
<dbReference type="FunFam" id="3.40.50.720:FF:000173">
    <property type="entry name" value="3-oxoacyl-[acyl-carrier protein] reductase"/>
    <property type="match status" value="1"/>
</dbReference>
<dbReference type="GO" id="GO:0016491">
    <property type="term" value="F:oxidoreductase activity"/>
    <property type="evidence" value="ECO:0007669"/>
    <property type="project" value="UniProtKB-KW"/>
</dbReference>
<dbReference type="InterPro" id="IPR002347">
    <property type="entry name" value="SDR_fam"/>
</dbReference>
<evidence type="ECO:0000256" key="1">
    <source>
        <dbReference type="ARBA" id="ARBA00006484"/>
    </source>
</evidence>
<comment type="similarity">
    <text evidence="1">Belongs to the short-chain dehydrogenases/reductases (SDR) family.</text>
</comment>
<evidence type="ECO:0000313" key="3">
    <source>
        <dbReference type="EMBL" id="SVA41201.1"/>
    </source>
</evidence>
<dbReference type="EMBL" id="UINC01009182">
    <property type="protein sequence ID" value="SVA41201.1"/>
    <property type="molecule type" value="Genomic_DNA"/>
</dbReference>
<organism evidence="3">
    <name type="scientific">marine metagenome</name>
    <dbReference type="NCBI Taxonomy" id="408172"/>
    <lineage>
        <taxon>unclassified sequences</taxon>
        <taxon>metagenomes</taxon>
        <taxon>ecological metagenomes</taxon>
    </lineage>
</organism>
<dbReference type="SUPFAM" id="SSF51735">
    <property type="entry name" value="NAD(P)-binding Rossmann-fold domains"/>
    <property type="match status" value="1"/>
</dbReference>
<dbReference type="AlphaFoldDB" id="A0A381VMB4"/>
<dbReference type="PROSITE" id="PS00061">
    <property type="entry name" value="ADH_SHORT"/>
    <property type="match status" value="1"/>
</dbReference>
<dbReference type="PRINTS" id="PR00080">
    <property type="entry name" value="SDRFAMILY"/>
</dbReference>
<dbReference type="PANTHER" id="PTHR42879">
    <property type="entry name" value="3-OXOACYL-(ACYL-CARRIER-PROTEIN) REDUCTASE"/>
    <property type="match status" value="1"/>
</dbReference>
<proteinExistence type="inferred from homology"/>
<evidence type="ECO:0008006" key="4">
    <source>
        <dbReference type="Google" id="ProtNLM"/>
    </source>
</evidence>
<evidence type="ECO:0000256" key="2">
    <source>
        <dbReference type="ARBA" id="ARBA00023002"/>
    </source>
</evidence>
<dbReference type="CDD" id="cd05233">
    <property type="entry name" value="SDR_c"/>
    <property type="match status" value="1"/>
</dbReference>
<dbReference type="Gene3D" id="3.40.50.720">
    <property type="entry name" value="NAD(P)-binding Rossmann-like Domain"/>
    <property type="match status" value="1"/>
</dbReference>
<protein>
    <recommendedName>
        <fullName evidence="4">Dehydrogenase</fullName>
    </recommendedName>
</protein>
<dbReference type="PRINTS" id="PR00081">
    <property type="entry name" value="GDHRDH"/>
</dbReference>
<name>A0A381VMB4_9ZZZZ</name>
<dbReference type="Pfam" id="PF13561">
    <property type="entry name" value="adh_short_C2"/>
    <property type="match status" value="1"/>
</dbReference>
<sequence length="237" mass="26136">MAKRKYRAVVTGATRGIGYAIAERLLKDGIEVIATGTSEDVDYPNGASYYPVDFLDDSRVEAFVEYLKQQKIDILVNNAGINKISEFANIDIEDFDRILKVNLRTPFLLCQAVIPHMKENSWGRIVNITSIWGNITKEYRASYSSSKFGLDGMTVALASELSEMGILANSVGPGFIDTDLTRTILGEKGIEEVLGQIPIKRLGQANEIASLVSWLVSNENTYISGQNIMIDGGFTRV</sequence>
<dbReference type="InterPro" id="IPR020904">
    <property type="entry name" value="Sc_DH/Rdtase_CS"/>
</dbReference>
<reference evidence="3" key="1">
    <citation type="submission" date="2018-05" db="EMBL/GenBank/DDBJ databases">
        <authorList>
            <person name="Lanie J.A."/>
            <person name="Ng W.-L."/>
            <person name="Kazmierczak K.M."/>
            <person name="Andrzejewski T.M."/>
            <person name="Davidsen T.M."/>
            <person name="Wayne K.J."/>
            <person name="Tettelin H."/>
            <person name="Glass J.I."/>
            <person name="Rusch D."/>
            <person name="Podicherti R."/>
            <person name="Tsui H.-C.T."/>
            <person name="Winkler M.E."/>
        </authorList>
    </citation>
    <scope>NUCLEOTIDE SEQUENCE</scope>
</reference>